<dbReference type="SMART" id="SM00213">
    <property type="entry name" value="UBQ"/>
    <property type="match status" value="1"/>
</dbReference>
<dbReference type="InterPro" id="IPR029071">
    <property type="entry name" value="Ubiquitin-like_domsf"/>
</dbReference>
<proteinExistence type="predicted"/>
<dbReference type="EMBL" id="JBBXMP010000018">
    <property type="protein sequence ID" value="KAL0068365.1"/>
    <property type="molecule type" value="Genomic_DNA"/>
</dbReference>
<feature type="region of interest" description="Disordered" evidence="1">
    <location>
        <begin position="278"/>
        <end position="325"/>
    </location>
</feature>
<reference evidence="4 5" key="1">
    <citation type="submission" date="2024-05" db="EMBL/GenBank/DDBJ databases">
        <title>A draft genome resource for the thread blight pathogen Marasmius tenuissimus strain MS-2.</title>
        <authorList>
            <person name="Yulfo-Soto G.E."/>
            <person name="Baruah I.K."/>
            <person name="Amoako-Attah I."/>
            <person name="Bukari Y."/>
            <person name="Meinhardt L.W."/>
            <person name="Bailey B.A."/>
            <person name="Cohen S.P."/>
        </authorList>
    </citation>
    <scope>NUCLEOTIDE SEQUENCE [LARGE SCALE GENOMIC DNA]</scope>
    <source>
        <strain evidence="4 5">MS-2</strain>
    </source>
</reference>
<comment type="caution">
    <text evidence="4">The sequence shown here is derived from an EMBL/GenBank/DDBJ whole genome shotgun (WGS) entry which is preliminary data.</text>
</comment>
<dbReference type="InterPro" id="IPR000626">
    <property type="entry name" value="Ubiquitin-like_dom"/>
</dbReference>
<gene>
    <name evidence="4" type="ORF">AAF712_004443</name>
</gene>
<feature type="domain" description="WLM" evidence="3">
    <location>
        <begin position="122"/>
        <end position="307"/>
    </location>
</feature>
<evidence type="ECO:0000259" key="2">
    <source>
        <dbReference type="PROSITE" id="PS50053"/>
    </source>
</evidence>
<organism evidence="4 5">
    <name type="scientific">Marasmius tenuissimus</name>
    <dbReference type="NCBI Taxonomy" id="585030"/>
    <lineage>
        <taxon>Eukaryota</taxon>
        <taxon>Fungi</taxon>
        <taxon>Dikarya</taxon>
        <taxon>Basidiomycota</taxon>
        <taxon>Agaricomycotina</taxon>
        <taxon>Agaricomycetes</taxon>
        <taxon>Agaricomycetidae</taxon>
        <taxon>Agaricales</taxon>
        <taxon>Marasmiineae</taxon>
        <taxon>Marasmiaceae</taxon>
        <taxon>Marasmius</taxon>
    </lineage>
</organism>
<dbReference type="Pfam" id="PF00240">
    <property type="entry name" value="ubiquitin"/>
    <property type="match status" value="1"/>
</dbReference>
<dbReference type="Pfam" id="PF08325">
    <property type="entry name" value="WLM"/>
    <property type="match status" value="1"/>
</dbReference>
<dbReference type="InterPro" id="IPR013536">
    <property type="entry name" value="WLM_dom"/>
</dbReference>
<evidence type="ECO:0000256" key="1">
    <source>
        <dbReference type="SAM" id="MobiDB-lite"/>
    </source>
</evidence>
<evidence type="ECO:0000259" key="3">
    <source>
        <dbReference type="PROSITE" id="PS51397"/>
    </source>
</evidence>
<sequence length="325" mass="35897">MSNEPTADNIAVTVSHKGQTFSLSLLPDATLGLLLERLEELTSIPSPLQKLLYKGSKSAKPDESITLTEAGIKDGTKIQLIGTTAKQLDELKETESEQQRRDRIMRERAAKGPTKVRSTGMSSSTTLQYRFHKIEPLAHLPNPASAKALLIRFSEDAAIRHVMQKHKFAVGTLTELAPHEHPNLLGLNVNAGQEIKLRIRTNKYDGFRDYKTIRKTLCHELAHNVWGPHDNNFKELNSQLNREVAEYERSVSTGTHVLVDGDVYEPSSDLEAEARTHVLGGSSASGGSDSREARRQRMLDAAMARLRKEEEEIEGSCGTAGPSAL</sequence>
<feature type="region of interest" description="Disordered" evidence="1">
    <location>
        <begin position="89"/>
        <end position="124"/>
    </location>
</feature>
<dbReference type="PROSITE" id="PS50053">
    <property type="entry name" value="UBIQUITIN_2"/>
    <property type="match status" value="1"/>
</dbReference>
<name>A0ABR3A480_9AGAR</name>
<keyword evidence="5" id="KW-1185">Reference proteome</keyword>
<accession>A0ABR3A480</accession>
<dbReference type="Proteomes" id="UP001437256">
    <property type="component" value="Unassembled WGS sequence"/>
</dbReference>
<evidence type="ECO:0000313" key="4">
    <source>
        <dbReference type="EMBL" id="KAL0068365.1"/>
    </source>
</evidence>
<dbReference type="PANTHER" id="PTHR47795:SF1">
    <property type="entry name" value="DNA-DEPENDENT METALLOPROTEASE WSS1 HOMOLOG 2"/>
    <property type="match status" value="1"/>
</dbReference>
<feature type="domain" description="Ubiquitin-like" evidence="2">
    <location>
        <begin position="10"/>
        <end position="81"/>
    </location>
</feature>
<dbReference type="Gene3D" id="3.10.20.90">
    <property type="entry name" value="Phosphatidylinositol 3-kinase Catalytic Subunit, Chain A, domain 1"/>
    <property type="match status" value="1"/>
</dbReference>
<dbReference type="SUPFAM" id="SSF54236">
    <property type="entry name" value="Ubiquitin-like"/>
    <property type="match status" value="1"/>
</dbReference>
<protein>
    <recommendedName>
        <fullName evidence="6">WLM-domain-containing protein</fullName>
    </recommendedName>
</protein>
<feature type="compositionally biased region" description="Basic and acidic residues" evidence="1">
    <location>
        <begin position="89"/>
        <end position="110"/>
    </location>
</feature>
<evidence type="ECO:0008006" key="6">
    <source>
        <dbReference type="Google" id="ProtNLM"/>
    </source>
</evidence>
<dbReference type="PROSITE" id="PS51397">
    <property type="entry name" value="WLM"/>
    <property type="match status" value="1"/>
</dbReference>
<evidence type="ECO:0000313" key="5">
    <source>
        <dbReference type="Proteomes" id="UP001437256"/>
    </source>
</evidence>
<feature type="compositionally biased region" description="Basic and acidic residues" evidence="1">
    <location>
        <begin position="289"/>
        <end position="298"/>
    </location>
</feature>
<dbReference type="PANTHER" id="PTHR47795">
    <property type="entry name" value="UBIQUITIN AND WLM DOMAIN-CONTAINING METALLOPROTEASE SPCC1442.07C"/>
    <property type="match status" value="1"/>
</dbReference>